<dbReference type="InterPro" id="IPR023299">
    <property type="entry name" value="ATPase_P-typ_cyto_dom_N"/>
</dbReference>
<keyword evidence="10" id="KW-1278">Translocase</keyword>
<sequence length="244" mass="26074">MAEQGLRVLALATKTAESDRAEPYEDLTLVGLVAMTDPPRDDVRTAIDLCHKAGIKVVMVTGDQPKTAAAIASSVGLVERGYSQVITSKDIKPISEMTDQERNRFLEASIFARVSPKQKLDLIDIHQQAGSVVAMTGDGVNDAPALKKADIGVAMGQRGTQVACEAADIVLQDDAFSTIVAAVEQGRVIFGNIRKFVLYLLSCNVSEVMIVFLASIVNAPLPILPLQILFLNLVTDVFPALALG</sequence>
<comment type="subcellular location">
    <subcellularLocation>
        <location evidence="1">Cell membrane</location>
        <topology evidence="1">Multi-pass membrane protein</topology>
    </subcellularLocation>
</comment>
<keyword evidence="9" id="KW-0067">ATP-binding</keyword>
<evidence type="ECO:0000256" key="14">
    <source>
        <dbReference type="ARBA" id="ARBA00023136"/>
    </source>
</evidence>
<keyword evidence="11" id="KW-1133">Transmembrane helix</keyword>
<keyword evidence="12" id="KW-0186">Copper</keyword>
<keyword evidence="5" id="KW-0812">Transmembrane</keyword>
<dbReference type="NCBIfam" id="TIGR01494">
    <property type="entry name" value="ATPase_P-type"/>
    <property type="match status" value="1"/>
</dbReference>
<keyword evidence="4" id="KW-1003">Cell membrane</keyword>
<dbReference type="GO" id="GO:0005886">
    <property type="term" value="C:plasma membrane"/>
    <property type="evidence" value="ECO:0007669"/>
    <property type="project" value="UniProtKB-SubCell"/>
</dbReference>
<dbReference type="Pfam" id="PF00702">
    <property type="entry name" value="Hydrolase"/>
    <property type="match status" value="1"/>
</dbReference>
<feature type="non-terminal residue" evidence="15">
    <location>
        <position position="244"/>
    </location>
</feature>
<evidence type="ECO:0000313" key="15">
    <source>
        <dbReference type="EMBL" id="GAG41290.1"/>
    </source>
</evidence>
<evidence type="ECO:0000256" key="8">
    <source>
        <dbReference type="ARBA" id="ARBA00022796"/>
    </source>
</evidence>
<accession>X0XDW6</accession>
<organism evidence="15">
    <name type="scientific">marine sediment metagenome</name>
    <dbReference type="NCBI Taxonomy" id="412755"/>
    <lineage>
        <taxon>unclassified sequences</taxon>
        <taxon>metagenomes</taxon>
        <taxon>ecological metagenomes</taxon>
    </lineage>
</organism>
<dbReference type="GO" id="GO:0016887">
    <property type="term" value="F:ATP hydrolysis activity"/>
    <property type="evidence" value="ECO:0007669"/>
    <property type="project" value="InterPro"/>
</dbReference>
<keyword evidence="8" id="KW-0187">Copper transport</keyword>
<dbReference type="PRINTS" id="PR00119">
    <property type="entry name" value="CATATPASE"/>
</dbReference>
<evidence type="ECO:0000256" key="12">
    <source>
        <dbReference type="ARBA" id="ARBA00023008"/>
    </source>
</evidence>
<dbReference type="EC" id="7.2.2.8" evidence="2"/>
<protein>
    <recommendedName>
        <fullName evidence="2">P-type Cu(+) transporter</fullName>
        <ecNumber evidence="2">7.2.2.8</ecNumber>
    </recommendedName>
</protein>
<evidence type="ECO:0000256" key="9">
    <source>
        <dbReference type="ARBA" id="ARBA00022840"/>
    </source>
</evidence>
<name>X0XDW6_9ZZZZ</name>
<dbReference type="GO" id="GO:0046872">
    <property type="term" value="F:metal ion binding"/>
    <property type="evidence" value="ECO:0007669"/>
    <property type="project" value="UniProtKB-KW"/>
</dbReference>
<evidence type="ECO:0000256" key="10">
    <source>
        <dbReference type="ARBA" id="ARBA00022967"/>
    </source>
</evidence>
<proteinExistence type="predicted"/>
<evidence type="ECO:0000256" key="1">
    <source>
        <dbReference type="ARBA" id="ARBA00004651"/>
    </source>
</evidence>
<dbReference type="PANTHER" id="PTHR43294">
    <property type="entry name" value="SODIUM/POTASSIUM-TRANSPORTING ATPASE SUBUNIT ALPHA"/>
    <property type="match status" value="1"/>
</dbReference>
<dbReference type="InterPro" id="IPR036412">
    <property type="entry name" value="HAD-like_sf"/>
</dbReference>
<dbReference type="Gene3D" id="1.20.1110.10">
    <property type="entry name" value="Calcium-transporting ATPase, transmembrane domain"/>
    <property type="match status" value="1"/>
</dbReference>
<evidence type="ECO:0000256" key="6">
    <source>
        <dbReference type="ARBA" id="ARBA00022723"/>
    </source>
</evidence>
<dbReference type="GO" id="GO:0005524">
    <property type="term" value="F:ATP binding"/>
    <property type="evidence" value="ECO:0007669"/>
    <property type="project" value="UniProtKB-KW"/>
</dbReference>
<dbReference type="EMBL" id="BARS01043674">
    <property type="protein sequence ID" value="GAG41290.1"/>
    <property type="molecule type" value="Genomic_DNA"/>
</dbReference>
<dbReference type="Gene3D" id="3.40.1110.10">
    <property type="entry name" value="Calcium-transporting ATPase, cytoplasmic domain N"/>
    <property type="match status" value="1"/>
</dbReference>
<dbReference type="InterPro" id="IPR050510">
    <property type="entry name" value="Cation_transp_ATPase_P-type"/>
</dbReference>
<comment type="caution">
    <text evidence="15">The sequence shown here is derived from an EMBL/GenBank/DDBJ whole genome shotgun (WGS) entry which is preliminary data.</text>
</comment>
<evidence type="ECO:0000256" key="11">
    <source>
        <dbReference type="ARBA" id="ARBA00022989"/>
    </source>
</evidence>
<dbReference type="SUPFAM" id="SSF56784">
    <property type="entry name" value="HAD-like"/>
    <property type="match status" value="1"/>
</dbReference>
<keyword evidence="13" id="KW-0406">Ion transport</keyword>
<dbReference type="FunFam" id="3.40.50.1000:FF:000144">
    <property type="entry name" value="copper-transporting ATPase 1 isoform X2"/>
    <property type="match status" value="1"/>
</dbReference>
<evidence type="ECO:0000256" key="7">
    <source>
        <dbReference type="ARBA" id="ARBA00022741"/>
    </source>
</evidence>
<reference evidence="15" key="1">
    <citation type="journal article" date="2014" name="Front. Microbiol.">
        <title>High frequency of phylogenetically diverse reductive dehalogenase-homologous genes in deep subseafloor sedimentary metagenomes.</title>
        <authorList>
            <person name="Kawai M."/>
            <person name="Futagami T."/>
            <person name="Toyoda A."/>
            <person name="Takaki Y."/>
            <person name="Nishi S."/>
            <person name="Hori S."/>
            <person name="Arai W."/>
            <person name="Tsubouchi T."/>
            <person name="Morono Y."/>
            <person name="Uchiyama I."/>
            <person name="Ito T."/>
            <person name="Fujiyama A."/>
            <person name="Inagaki F."/>
            <person name="Takami H."/>
        </authorList>
    </citation>
    <scope>NUCLEOTIDE SEQUENCE</scope>
    <source>
        <strain evidence="15">Expedition CK06-06</strain>
    </source>
</reference>
<evidence type="ECO:0000256" key="5">
    <source>
        <dbReference type="ARBA" id="ARBA00022692"/>
    </source>
</evidence>
<dbReference type="InterPro" id="IPR001757">
    <property type="entry name" value="P_typ_ATPase"/>
</dbReference>
<keyword evidence="6" id="KW-0479">Metal-binding</keyword>
<gene>
    <name evidence="15" type="ORF">S01H1_66078</name>
</gene>
<evidence type="ECO:0000256" key="13">
    <source>
        <dbReference type="ARBA" id="ARBA00023065"/>
    </source>
</evidence>
<keyword evidence="7" id="KW-0547">Nucleotide-binding</keyword>
<dbReference type="AlphaFoldDB" id="X0XDW6"/>
<dbReference type="InterPro" id="IPR023214">
    <property type="entry name" value="HAD_sf"/>
</dbReference>
<evidence type="ECO:0000256" key="2">
    <source>
        <dbReference type="ARBA" id="ARBA00012517"/>
    </source>
</evidence>
<keyword evidence="14" id="KW-0472">Membrane</keyword>
<evidence type="ECO:0000256" key="3">
    <source>
        <dbReference type="ARBA" id="ARBA00022448"/>
    </source>
</evidence>
<dbReference type="PANTHER" id="PTHR43294:SF21">
    <property type="entry name" value="CATION TRANSPORTING ATPASE"/>
    <property type="match status" value="1"/>
</dbReference>
<evidence type="ECO:0000256" key="4">
    <source>
        <dbReference type="ARBA" id="ARBA00022475"/>
    </source>
</evidence>
<dbReference type="Gene3D" id="3.40.50.1000">
    <property type="entry name" value="HAD superfamily/HAD-like"/>
    <property type="match status" value="1"/>
</dbReference>
<dbReference type="GO" id="GO:0140581">
    <property type="term" value="F:P-type monovalent copper transporter activity"/>
    <property type="evidence" value="ECO:0007669"/>
    <property type="project" value="UniProtKB-EC"/>
</dbReference>
<keyword evidence="3" id="KW-0813">Transport</keyword>